<dbReference type="Pfam" id="PF01979">
    <property type="entry name" value="Amidohydro_1"/>
    <property type="match status" value="1"/>
</dbReference>
<dbReference type="Proteomes" id="UP000317893">
    <property type="component" value="Unassembled WGS sequence"/>
</dbReference>
<dbReference type="InterPro" id="IPR006680">
    <property type="entry name" value="Amidohydro-rel"/>
</dbReference>
<accession>A0A542DZX9</accession>
<dbReference type="PANTHER" id="PTHR43794">
    <property type="entry name" value="AMINOHYDROLASE SSNA-RELATED"/>
    <property type="match status" value="1"/>
</dbReference>
<keyword evidence="4" id="KW-1185">Reference proteome</keyword>
<proteinExistence type="predicted"/>
<dbReference type="InterPro" id="IPR050287">
    <property type="entry name" value="MTA/SAH_deaminase"/>
</dbReference>
<dbReference type="RefSeq" id="WP_141848099.1">
    <property type="nucleotide sequence ID" value="NZ_BAAAPR010000004.1"/>
</dbReference>
<evidence type="ECO:0000259" key="2">
    <source>
        <dbReference type="Pfam" id="PF01979"/>
    </source>
</evidence>
<comment type="caution">
    <text evidence="3">The sequence shown here is derived from an EMBL/GenBank/DDBJ whole genome shotgun (WGS) entry which is preliminary data.</text>
</comment>
<dbReference type="OrthoDB" id="3204583at2"/>
<evidence type="ECO:0000313" key="4">
    <source>
        <dbReference type="Proteomes" id="UP000317893"/>
    </source>
</evidence>
<protein>
    <submittedName>
        <fullName evidence="3">Formiminoglutamate deiminase</fullName>
    </submittedName>
</protein>
<evidence type="ECO:0000256" key="1">
    <source>
        <dbReference type="ARBA" id="ARBA00022801"/>
    </source>
</evidence>
<organism evidence="3 4">
    <name type="scientific">Lapillicoccus jejuensis</name>
    <dbReference type="NCBI Taxonomy" id="402171"/>
    <lineage>
        <taxon>Bacteria</taxon>
        <taxon>Bacillati</taxon>
        <taxon>Actinomycetota</taxon>
        <taxon>Actinomycetes</taxon>
        <taxon>Micrococcales</taxon>
        <taxon>Intrasporangiaceae</taxon>
        <taxon>Lapillicoccus</taxon>
    </lineage>
</organism>
<dbReference type="Gene3D" id="3.20.20.140">
    <property type="entry name" value="Metal-dependent hydrolases"/>
    <property type="match status" value="1"/>
</dbReference>
<evidence type="ECO:0000313" key="3">
    <source>
        <dbReference type="EMBL" id="TQJ08599.1"/>
    </source>
</evidence>
<dbReference type="Gene3D" id="2.30.40.10">
    <property type="entry name" value="Urease, subunit C, domain 1"/>
    <property type="match status" value="1"/>
</dbReference>
<dbReference type="NCBIfam" id="TIGR02022">
    <property type="entry name" value="hutF"/>
    <property type="match status" value="1"/>
</dbReference>
<reference evidence="3 4" key="1">
    <citation type="submission" date="2019-06" db="EMBL/GenBank/DDBJ databases">
        <title>Sequencing the genomes of 1000 actinobacteria strains.</title>
        <authorList>
            <person name="Klenk H.-P."/>
        </authorList>
    </citation>
    <scope>NUCLEOTIDE SEQUENCE [LARGE SCALE GENOMIC DNA]</scope>
    <source>
        <strain evidence="3 4">DSM 18607</strain>
    </source>
</reference>
<dbReference type="GO" id="GO:0016810">
    <property type="term" value="F:hydrolase activity, acting on carbon-nitrogen (but not peptide) bonds"/>
    <property type="evidence" value="ECO:0007669"/>
    <property type="project" value="InterPro"/>
</dbReference>
<dbReference type="SUPFAM" id="SSF51338">
    <property type="entry name" value="Composite domain of metallo-dependent hydrolases"/>
    <property type="match status" value="1"/>
</dbReference>
<dbReference type="InterPro" id="IPR011059">
    <property type="entry name" value="Metal-dep_hydrolase_composite"/>
</dbReference>
<dbReference type="PANTHER" id="PTHR43794:SF11">
    <property type="entry name" value="AMIDOHYDROLASE-RELATED DOMAIN-CONTAINING PROTEIN"/>
    <property type="match status" value="1"/>
</dbReference>
<dbReference type="InterPro" id="IPR010252">
    <property type="entry name" value="HutF"/>
</dbReference>
<feature type="domain" description="Amidohydrolase-related" evidence="2">
    <location>
        <begin position="49"/>
        <end position="425"/>
    </location>
</feature>
<name>A0A542DZX9_9MICO</name>
<dbReference type="InterPro" id="IPR032466">
    <property type="entry name" value="Metal_Hydrolase"/>
</dbReference>
<sequence>MSSTTYFAEHALLPAGAAVGVRVHVEGDRITEVSTNQHLHHDDVVLPGVLLPGLANTHSHAFHRALRGRSQGSHGSFWTWRQQMYDVALRLSPDTYLALARATYAEMVLSGMTAVGEFHYVHHTPVGRPYADPHAMGEALVHAASDAGIRLTLLDTLYLTGGLTGEGHVPLEEEQRRFTDGSVDAWAARLAGRREVLGSRPGVTLGAAVHSVRAVPREDLRAAATAVDAVDAGMPVHVHLSEQPAENVATSVHYGRTPTELLDEAGLLRPTLTAVHATHLTERDIALLGDAETMASFCPTTERDLADGIGPARALADAGAHLTLGSDQHAVIDPFEEIRGLEMHERLATNERGRFSPEELLDAASVDGYRSLGVEDGGAIAPGRLADFVAVRDDTVRTMGARPAQILYCATAADVDTVVVGGHVVVDRGEHVRLGPVGPLYRDAFDLLRDDL</sequence>
<gene>
    <name evidence="3" type="ORF">FB458_1689</name>
</gene>
<dbReference type="EMBL" id="VFMN01000001">
    <property type="protein sequence ID" value="TQJ08599.1"/>
    <property type="molecule type" value="Genomic_DNA"/>
</dbReference>
<keyword evidence="1" id="KW-0378">Hydrolase</keyword>
<dbReference type="SUPFAM" id="SSF51556">
    <property type="entry name" value="Metallo-dependent hydrolases"/>
    <property type="match status" value="1"/>
</dbReference>
<dbReference type="AlphaFoldDB" id="A0A542DZX9"/>
<dbReference type="NCBIfam" id="NF006681">
    <property type="entry name" value="PRK09229.1-2"/>
    <property type="match status" value="1"/>
</dbReference>